<dbReference type="AlphaFoldDB" id="A0A9W9D747"/>
<dbReference type="PANTHER" id="PTHR23402">
    <property type="entry name" value="PROTEASE FAMILY C15 PYROGLUTAMYL-PEPTIDASE I-RELATED"/>
    <property type="match status" value="1"/>
</dbReference>
<evidence type="ECO:0000313" key="6">
    <source>
        <dbReference type="Proteomes" id="UP001140510"/>
    </source>
</evidence>
<comment type="similarity">
    <text evidence="1">Belongs to the peptidase C15 family.</text>
</comment>
<dbReference type="Proteomes" id="UP001140510">
    <property type="component" value="Unassembled WGS sequence"/>
</dbReference>
<sequence length="238" mass="25866">MASNAPVKVLVTGFGPFLDVTTNPSWEIARRLPASILGLDGQSIQVIVPEASMPAAYHNIKAQVASLIDTHAPDLVVHMGLDVDSGPGVFKIERTAPKEGYHEFPDIRRKVFTRVENKKEFAKAPASLTTSLDVGAAEEIWRAACAPIIVTLATSKVSQQNAKKGTQPAKQNVRVELSDDVGTYVCGFCYYVALLHLQSHTGKRHAVFLHVPPLETEADILVGVRVIEEVVRALVHVM</sequence>
<evidence type="ECO:0000256" key="4">
    <source>
        <dbReference type="ARBA" id="ARBA00022807"/>
    </source>
</evidence>
<dbReference type="SUPFAM" id="SSF53182">
    <property type="entry name" value="Pyrrolidone carboxyl peptidase (pyroglutamate aminopeptidase)"/>
    <property type="match status" value="1"/>
</dbReference>
<dbReference type="InterPro" id="IPR016125">
    <property type="entry name" value="Peptidase_C15-like"/>
</dbReference>
<comment type="caution">
    <text evidence="5">The sequence shown here is derived from an EMBL/GenBank/DDBJ whole genome shotgun (WGS) entry which is preliminary data.</text>
</comment>
<dbReference type="GO" id="GO:0008234">
    <property type="term" value="F:cysteine-type peptidase activity"/>
    <property type="evidence" value="ECO:0007669"/>
    <property type="project" value="UniProtKB-KW"/>
</dbReference>
<keyword evidence="6" id="KW-1185">Reference proteome</keyword>
<proteinExistence type="inferred from homology"/>
<protein>
    <recommendedName>
        <fullName evidence="7">Peptidase C15, pyroglutamyl peptidase I-like protein</fullName>
    </recommendedName>
</protein>
<dbReference type="PANTHER" id="PTHR23402:SF1">
    <property type="entry name" value="PYROGLUTAMYL-PEPTIDASE I"/>
    <property type="match status" value="1"/>
</dbReference>
<evidence type="ECO:0000256" key="2">
    <source>
        <dbReference type="ARBA" id="ARBA00022670"/>
    </source>
</evidence>
<organism evidence="5 6">
    <name type="scientific">Didymella pomorum</name>
    <dbReference type="NCBI Taxonomy" id="749634"/>
    <lineage>
        <taxon>Eukaryota</taxon>
        <taxon>Fungi</taxon>
        <taxon>Dikarya</taxon>
        <taxon>Ascomycota</taxon>
        <taxon>Pezizomycotina</taxon>
        <taxon>Dothideomycetes</taxon>
        <taxon>Pleosporomycetidae</taxon>
        <taxon>Pleosporales</taxon>
        <taxon>Pleosporineae</taxon>
        <taxon>Didymellaceae</taxon>
        <taxon>Didymella</taxon>
    </lineage>
</organism>
<keyword evidence="3" id="KW-0378">Hydrolase</keyword>
<evidence type="ECO:0008006" key="7">
    <source>
        <dbReference type="Google" id="ProtNLM"/>
    </source>
</evidence>
<accession>A0A9W9D747</accession>
<reference evidence="5" key="1">
    <citation type="submission" date="2022-10" db="EMBL/GenBank/DDBJ databases">
        <title>Tapping the CABI collections for fungal endophytes: first genome assemblies for Collariella, Neodidymelliopsis, Ascochyta clinopodiicola, Didymella pomorum, Didymosphaeria variabile, Neocosmospora piperis and Neocucurbitaria cava.</title>
        <authorList>
            <person name="Hill R."/>
        </authorList>
    </citation>
    <scope>NUCLEOTIDE SEQUENCE</scope>
    <source>
        <strain evidence="5">IMI 355091</strain>
    </source>
</reference>
<keyword evidence="2" id="KW-0645">Protease</keyword>
<dbReference type="OrthoDB" id="407146at2759"/>
<evidence type="ECO:0000256" key="1">
    <source>
        <dbReference type="ARBA" id="ARBA00006641"/>
    </source>
</evidence>
<dbReference type="Pfam" id="PF01470">
    <property type="entry name" value="Peptidase_C15"/>
    <property type="match status" value="1"/>
</dbReference>
<dbReference type="InterPro" id="IPR036440">
    <property type="entry name" value="Peptidase_C15-like_sf"/>
</dbReference>
<keyword evidence="4" id="KW-0788">Thiol protease</keyword>
<dbReference type="EMBL" id="JAPEVA010000031">
    <property type="protein sequence ID" value="KAJ4405850.1"/>
    <property type="molecule type" value="Genomic_DNA"/>
</dbReference>
<gene>
    <name evidence="5" type="ORF">N0V91_004959</name>
</gene>
<name>A0A9W9D747_9PLEO</name>
<dbReference type="GO" id="GO:0006508">
    <property type="term" value="P:proteolysis"/>
    <property type="evidence" value="ECO:0007669"/>
    <property type="project" value="UniProtKB-KW"/>
</dbReference>
<evidence type="ECO:0000313" key="5">
    <source>
        <dbReference type="EMBL" id="KAJ4405850.1"/>
    </source>
</evidence>
<evidence type="ECO:0000256" key="3">
    <source>
        <dbReference type="ARBA" id="ARBA00022801"/>
    </source>
</evidence>
<dbReference type="Gene3D" id="3.40.630.20">
    <property type="entry name" value="Peptidase C15, pyroglutamyl peptidase I-like"/>
    <property type="match status" value="1"/>
</dbReference>